<gene>
    <name evidence="1" type="ORF">Agub_g1622</name>
</gene>
<name>A0AAD3DHV4_9CHLO</name>
<reference evidence="1 2" key="1">
    <citation type="journal article" date="2021" name="Sci. Rep.">
        <title>Genome sequencing of the multicellular alga Astrephomene provides insights into convergent evolution of germ-soma differentiation.</title>
        <authorList>
            <person name="Yamashita S."/>
            <person name="Yamamoto K."/>
            <person name="Matsuzaki R."/>
            <person name="Suzuki S."/>
            <person name="Yamaguchi H."/>
            <person name="Hirooka S."/>
            <person name="Minakuchi Y."/>
            <person name="Miyagishima S."/>
            <person name="Kawachi M."/>
            <person name="Toyoda A."/>
            <person name="Nozaki H."/>
        </authorList>
    </citation>
    <scope>NUCLEOTIDE SEQUENCE [LARGE SCALE GENOMIC DNA]</scope>
    <source>
        <strain evidence="1 2">NIES-4017</strain>
    </source>
</reference>
<dbReference type="EMBL" id="BMAR01000001">
    <property type="protein sequence ID" value="GFR40958.1"/>
    <property type="molecule type" value="Genomic_DNA"/>
</dbReference>
<proteinExistence type="predicted"/>
<dbReference type="Proteomes" id="UP001054857">
    <property type="component" value="Unassembled WGS sequence"/>
</dbReference>
<comment type="caution">
    <text evidence="1">The sequence shown here is derived from an EMBL/GenBank/DDBJ whole genome shotgun (WGS) entry which is preliminary data.</text>
</comment>
<evidence type="ECO:0000313" key="2">
    <source>
        <dbReference type="Proteomes" id="UP001054857"/>
    </source>
</evidence>
<dbReference type="AlphaFoldDB" id="A0AAD3DHV4"/>
<accession>A0AAD3DHV4</accession>
<keyword evidence="2" id="KW-1185">Reference proteome</keyword>
<sequence length="325" mass="36694">MSRRDGGRCPLLAYRADEPLPALQDCFNRGEQYVEIAIAPEHMTKDNKRVKARQIWGDTIYTSDSDLVAVLMHMGFYAHYLSHPPNTVAEFRALLKLLPPQEKYNSRARFVKSRLWCSPGDGCSYQVERCWLTTRSGTTIDLQPCVDEVPAPYPTVQPAVSDRQITTRTTGAKSKVSQEVSIQFNLCNEPWLKYTLSAIADKGMKHAGWTSARLRSEVLFLETNSKRYQLCCVSTSDDPAKGKAPAALPAPQDLFTFARCKAPLPISLLQKTGVPQPAELVEVVEKDVEWEEFQWGVSSLHLRGKEYPLRRMHFMPNTRGGDMEL</sequence>
<evidence type="ECO:0000313" key="1">
    <source>
        <dbReference type="EMBL" id="GFR40958.1"/>
    </source>
</evidence>
<dbReference type="InterPro" id="IPR013951">
    <property type="entry name" value="Rxt3"/>
</dbReference>
<organism evidence="1 2">
    <name type="scientific">Astrephomene gubernaculifera</name>
    <dbReference type="NCBI Taxonomy" id="47775"/>
    <lineage>
        <taxon>Eukaryota</taxon>
        <taxon>Viridiplantae</taxon>
        <taxon>Chlorophyta</taxon>
        <taxon>core chlorophytes</taxon>
        <taxon>Chlorophyceae</taxon>
        <taxon>CS clade</taxon>
        <taxon>Chlamydomonadales</taxon>
        <taxon>Astrephomenaceae</taxon>
        <taxon>Astrephomene</taxon>
    </lineage>
</organism>
<dbReference type="Pfam" id="PF08642">
    <property type="entry name" value="Rxt3"/>
    <property type="match status" value="1"/>
</dbReference>
<protein>
    <submittedName>
        <fullName evidence="1">Uncharacterized protein</fullName>
    </submittedName>
</protein>